<keyword evidence="2" id="KW-1003">Cell membrane</keyword>
<dbReference type="Proteomes" id="UP001149719">
    <property type="component" value="Unassembled WGS sequence"/>
</dbReference>
<dbReference type="Pfam" id="PF02653">
    <property type="entry name" value="BPD_transp_2"/>
    <property type="match status" value="1"/>
</dbReference>
<comment type="caution">
    <text evidence="8">The sequence shown here is derived from an EMBL/GenBank/DDBJ whole genome shotgun (WGS) entry which is preliminary data.</text>
</comment>
<gene>
    <name evidence="8" type="primary">urtC</name>
    <name evidence="8" type="ORF">O1D97_06810</name>
</gene>
<evidence type="ECO:0000313" key="9">
    <source>
        <dbReference type="Proteomes" id="UP001149719"/>
    </source>
</evidence>
<feature type="transmembrane region" description="Helical" evidence="7">
    <location>
        <begin position="282"/>
        <end position="301"/>
    </location>
</feature>
<feature type="transmembrane region" description="Helical" evidence="7">
    <location>
        <begin position="66"/>
        <end position="85"/>
    </location>
</feature>
<evidence type="ECO:0000256" key="5">
    <source>
        <dbReference type="ARBA" id="ARBA00023136"/>
    </source>
</evidence>
<evidence type="ECO:0000256" key="2">
    <source>
        <dbReference type="ARBA" id="ARBA00022475"/>
    </source>
</evidence>
<evidence type="ECO:0000313" key="8">
    <source>
        <dbReference type="EMBL" id="MCZ2721366.1"/>
    </source>
</evidence>
<evidence type="ECO:0000256" key="7">
    <source>
        <dbReference type="SAM" id="Phobius"/>
    </source>
</evidence>
<dbReference type="CDD" id="cd06581">
    <property type="entry name" value="TM_PBP1_LivM_like"/>
    <property type="match status" value="1"/>
</dbReference>
<feature type="transmembrane region" description="Helical" evidence="7">
    <location>
        <begin position="92"/>
        <end position="114"/>
    </location>
</feature>
<dbReference type="PANTHER" id="PTHR30482:SF4">
    <property type="entry name" value="SLR1201 PROTEIN"/>
    <property type="match status" value="1"/>
</dbReference>
<sequence>MNNNPMSFNSTPSSSASSDAFNQGLAKEANSSRAFGKHTAPFVILLLVITLLASAANLLLPESASLYVSTYSITLLGKYLCYAMLALAVDIIWGYCGILSLGHGAFFALGGYAMGMYLMRQIGDRGVYGNPLLPDFMVFLDWQELPWFWLGMDQFWFAMIMAVFIPGLLAFVFGWLAFRSRVTGVYLSIMTQALTYALLLSFFRNEMGFGGNNGLTDFKEILGFDLQSDATRVSLFVITAIMLSLVFVSSHYILKSRLGKVVLAVRDGESRARFLGYRTQNYKVWLFVYSAVIAGIAGALYVPQVGIINPGEFSPINSIEIVIWVAVGGRGTLIGAIIGALLVNYAKTRFTAIMPEAWLFALGAMFVLVTLYLPKGLMGLYDQLKTKYGTSNTESSKSNTTPSTHKEANE</sequence>
<organism evidence="8 9">
    <name type="scientific">Marinomonas phaeophyticola</name>
    <dbReference type="NCBI Taxonomy" id="3004091"/>
    <lineage>
        <taxon>Bacteria</taxon>
        <taxon>Pseudomonadati</taxon>
        <taxon>Pseudomonadota</taxon>
        <taxon>Gammaproteobacteria</taxon>
        <taxon>Oceanospirillales</taxon>
        <taxon>Oceanospirillaceae</taxon>
        <taxon>Marinomonas</taxon>
    </lineage>
</organism>
<keyword evidence="5 7" id="KW-0472">Membrane</keyword>
<accession>A0ABT4JSY3</accession>
<evidence type="ECO:0000256" key="4">
    <source>
        <dbReference type="ARBA" id="ARBA00022989"/>
    </source>
</evidence>
<feature type="region of interest" description="Disordered" evidence="6">
    <location>
        <begin position="389"/>
        <end position="410"/>
    </location>
</feature>
<keyword evidence="4 7" id="KW-1133">Transmembrane helix</keyword>
<feature type="transmembrane region" description="Helical" evidence="7">
    <location>
        <begin position="357"/>
        <end position="374"/>
    </location>
</feature>
<dbReference type="InterPro" id="IPR017778">
    <property type="entry name" value="ABC_transptr_urea_perm_UrtC"/>
</dbReference>
<protein>
    <submittedName>
        <fullName evidence="8">Urea ABC transporter permease subunit UrtC</fullName>
    </submittedName>
</protein>
<dbReference type="PANTHER" id="PTHR30482">
    <property type="entry name" value="HIGH-AFFINITY BRANCHED-CHAIN AMINO ACID TRANSPORT SYSTEM PERMEASE"/>
    <property type="match status" value="1"/>
</dbReference>
<evidence type="ECO:0000256" key="6">
    <source>
        <dbReference type="SAM" id="MobiDB-lite"/>
    </source>
</evidence>
<evidence type="ECO:0000256" key="1">
    <source>
        <dbReference type="ARBA" id="ARBA00004429"/>
    </source>
</evidence>
<dbReference type="NCBIfam" id="TIGR03408">
    <property type="entry name" value="urea_trans_UrtC"/>
    <property type="match status" value="1"/>
</dbReference>
<feature type="compositionally biased region" description="Low complexity" evidence="6">
    <location>
        <begin position="390"/>
        <end position="403"/>
    </location>
</feature>
<feature type="transmembrane region" description="Helical" evidence="7">
    <location>
        <begin position="155"/>
        <end position="178"/>
    </location>
</feature>
<evidence type="ECO:0000256" key="3">
    <source>
        <dbReference type="ARBA" id="ARBA00022692"/>
    </source>
</evidence>
<proteinExistence type="predicted"/>
<name>A0ABT4JSY3_9GAMM</name>
<dbReference type="InterPro" id="IPR043428">
    <property type="entry name" value="LivM-like"/>
</dbReference>
<dbReference type="InterPro" id="IPR001851">
    <property type="entry name" value="ABC_transp_permease"/>
</dbReference>
<reference evidence="8" key="1">
    <citation type="submission" date="2022-12" db="EMBL/GenBank/DDBJ databases">
        <title>Marinomonas 15G1-11 sp. nov, isolated from marine algae.</title>
        <authorList>
            <person name="Butt M."/>
            <person name="Choi D.G."/>
            <person name="Kim J.M."/>
            <person name="Lee J.K."/>
            <person name="Baek J.H."/>
            <person name="Jeon C.O."/>
        </authorList>
    </citation>
    <scope>NUCLEOTIDE SEQUENCE</scope>
    <source>
        <strain evidence="8">15G1-11</strain>
    </source>
</reference>
<dbReference type="RefSeq" id="WP_269124082.1">
    <property type="nucleotide sequence ID" value="NZ_JAPUBN010000013.1"/>
</dbReference>
<feature type="transmembrane region" description="Helical" evidence="7">
    <location>
        <begin position="321"/>
        <end position="345"/>
    </location>
</feature>
<feature type="transmembrane region" description="Helical" evidence="7">
    <location>
        <begin position="40"/>
        <end position="60"/>
    </location>
</feature>
<keyword evidence="3 7" id="KW-0812">Transmembrane</keyword>
<feature type="transmembrane region" description="Helical" evidence="7">
    <location>
        <begin position="233"/>
        <end position="254"/>
    </location>
</feature>
<dbReference type="EMBL" id="JAPUBN010000013">
    <property type="protein sequence ID" value="MCZ2721366.1"/>
    <property type="molecule type" value="Genomic_DNA"/>
</dbReference>
<feature type="transmembrane region" description="Helical" evidence="7">
    <location>
        <begin position="185"/>
        <end position="203"/>
    </location>
</feature>
<keyword evidence="9" id="KW-1185">Reference proteome</keyword>
<comment type="subcellular location">
    <subcellularLocation>
        <location evidence="1">Cell inner membrane</location>
        <topology evidence="1">Multi-pass membrane protein</topology>
    </subcellularLocation>
</comment>